<dbReference type="GO" id="GO:0000729">
    <property type="term" value="P:DNA double-strand break processing"/>
    <property type="evidence" value="ECO:0007669"/>
    <property type="project" value="TreeGrafter"/>
</dbReference>
<dbReference type="GO" id="GO:0042800">
    <property type="term" value="F:histone H3K4 methyltransferase activity"/>
    <property type="evidence" value="ECO:0007669"/>
    <property type="project" value="TreeGrafter"/>
</dbReference>
<dbReference type="WBParaSite" id="Hba_21177">
    <property type="protein sequence ID" value="Hba_21177"/>
    <property type="gene ID" value="Hba_21177"/>
</dbReference>
<dbReference type="GO" id="GO:0003690">
    <property type="term" value="F:double-stranded DNA binding"/>
    <property type="evidence" value="ECO:0007669"/>
    <property type="project" value="TreeGrafter"/>
</dbReference>
<dbReference type="GO" id="GO:0044774">
    <property type="term" value="P:mitotic DNA integrity checkpoint signaling"/>
    <property type="evidence" value="ECO:0007669"/>
    <property type="project" value="TreeGrafter"/>
</dbReference>
<dbReference type="GO" id="GO:0006303">
    <property type="term" value="P:double-strand break repair via nonhomologous end joining"/>
    <property type="evidence" value="ECO:0007669"/>
    <property type="project" value="TreeGrafter"/>
</dbReference>
<dbReference type="GO" id="GO:0035861">
    <property type="term" value="C:site of double-strand break"/>
    <property type="evidence" value="ECO:0007669"/>
    <property type="project" value="TreeGrafter"/>
</dbReference>
<protein>
    <submittedName>
        <fullName evidence="2">HTH_48 domain-containing protein</fullName>
    </submittedName>
</protein>
<organism evidence="1 2">
    <name type="scientific">Heterorhabditis bacteriophora</name>
    <name type="common">Entomopathogenic nematode worm</name>
    <dbReference type="NCBI Taxonomy" id="37862"/>
    <lineage>
        <taxon>Eukaryota</taxon>
        <taxon>Metazoa</taxon>
        <taxon>Ecdysozoa</taxon>
        <taxon>Nematoda</taxon>
        <taxon>Chromadorea</taxon>
        <taxon>Rhabditida</taxon>
        <taxon>Rhabditina</taxon>
        <taxon>Rhabditomorpha</taxon>
        <taxon>Strongyloidea</taxon>
        <taxon>Heterorhabditidae</taxon>
        <taxon>Heterorhabditis</taxon>
    </lineage>
</organism>
<dbReference type="PANTHER" id="PTHR46060:SF2">
    <property type="entry name" value="HISTONE-LYSINE N-METHYLTRANSFERASE SETMAR"/>
    <property type="match status" value="1"/>
</dbReference>
<evidence type="ECO:0000313" key="2">
    <source>
        <dbReference type="WBParaSite" id="Hba_21177"/>
    </source>
</evidence>
<dbReference type="Gene3D" id="3.30.420.10">
    <property type="entry name" value="Ribonuclease H-like superfamily/Ribonuclease H"/>
    <property type="match status" value="1"/>
</dbReference>
<dbReference type="GO" id="GO:0003697">
    <property type="term" value="F:single-stranded DNA binding"/>
    <property type="evidence" value="ECO:0007669"/>
    <property type="project" value="TreeGrafter"/>
</dbReference>
<dbReference type="PANTHER" id="PTHR46060">
    <property type="entry name" value="MARINER MOS1 TRANSPOSASE-LIKE PROTEIN"/>
    <property type="match status" value="1"/>
</dbReference>
<name>A0A1I7XV16_HETBA</name>
<dbReference type="Gene3D" id="1.10.10.10">
    <property type="entry name" value="Winged helix-like DNA-binding domain superfamily/Winged helix DNA-binding domain"/>
    <property type="match status" value="1"/>
</dbReference>
<dbReference type="GO" id="GO:0031297">
    <property type="term" value="P:replication fork processing"/>
    <property type="evidence" value="ECO:0007669"/>
    <property type="project" value="TreeGrafter"/>
</dbReference>
<dbReference type="GO" id="GO:0046975">
    <property type="term" value="F:histone H3K36 methyltransferase activity"/>
    <property type="evidence" value="ECO:0007669"/>
    <property type="project" value="TreeGrafter"/>
</dbReference>
<dbReference type="GO" id="GO:0005634">
    <property type="term" value="C:nucleus"/>
    <property type="evidence" value="ECO:0007669"/>
    <property type="project" value="TreeGrafter"/>
</dbReference>
<dbReference type="InterPro" id="IPR036397">
    <property type="entry name" value="RNaseH_sf"/>
</dbReference>
<reference evidence="2" key="1">
    <citation type="submission" date="2016-11" db="UniProtKB">
        <authorList>
            <consortium name="WormBaseParasite"/>
        </authorList>
    </citation>
    <scope>IDENTIFICATION</scope>
</reference>
<dbReference type="AlphaFoldDB" id="A0A1I7XV16"/>
<sequence length="231" mass="26645">MLLKQANQYDLTCRYWFRRFKAGDFDVSDRQRSWTPRTTKADALKSLLGENPSQTRKGLAEELGVDKATVSRQLHEMGKIRKLRRWAPHELSEDSIGRRLNICISLFARQCKKNFLWKIVTDDEKWIMYDNPKRTHSWVDPGQPTTSTPKESFCASVVETVSTEQYGRQLIDLLDVMEQKGPFTGQGSRDIILLHDNTRPHVALSTQQTIFNLVWEVLPHAAYSPDLAPLD</sequence>
<proteinExistence type="predicted"/>
<evidence type="ECO:0000313" key="1">
    <source>
        <dbReference type="Proteomes" id="UP000095283"/>
    </source>
</evidence>
<dbReference type="GO" id="GO:0015074">
    <property type="term" value="P:DNA integration"/>
    <property type="evidence" value="ECO:0007669"/>
    <property type="project" value="TreeGrafter"/>
</dbReference>
<dbReference type="GO" id="GO:0000793">
    <property type="term" value="C:condensed chromosome"/>
    <property type="evidence" value="ECO:0007669"/>
    <property type="project" value="TreeGrafter"/>
</dbReference>
<dbReference type="InterPro" id="IPR052709">
    <property type="entry name" value="Transposase-MT_Hybrid"/>
</dbReference>
<accession>A0A1I7XV16</accession>
<keyword evidence="1" id="KW-1185">Reference proteome</keyword>
<dbReference type="InterPro" id="IPR036388">
    <property type="entry name" value="WH-like_DNA-bd_sf"/>
</dbReference>
<dbReference type="Proteomes" id="UP000095283">
    <property type="component" value="Unplaced"/>
</dbReference>
<dbReference type="GO" id="GO:0044547">
    <property type="term" value="F:DNA topoisomerase binding"/>
    <property type="evidence" value="ECO:0007669"/>
    <property type="project" value="TreeGrafter"/>
</dbReference>
<dbReference type="GO" id="GO:0000014">
    <property type="term" value="F:single-stranded DNA endodeoxyribonuclease activity"/>
    <property type="evidence" value="ECO:0007669"/>
    <property type="project" value="TreeGrafter"/>
</dbReference>